<protein>
    <recommendedName>
        <fullName evidence="3">Glutathione peroxidase</fullName>
    </recommendedName>
</protein>
<dbReference type="AlphaFoldDB" id="A0A2L2Y3R7"/>
<feature type="chain" id="PRO_5014562200" description="Glutathione peroxidase" evidence="1">
    <location>
        <begin position="24"/>
        <end position="73"/>
    </location>
</feature>
<dbReference type="InterPro" id="IPR036249">
    <property type="entry name" value="Thioredoxin-like_sf"/>
</dbReference>
<organism evidence="2">
    <name type="scientific">Parasteatoda tepidariorum</name>
    <name type="common">Common house spider</name>
    <name type="synonym">Achaearanea tepidariorum</name>
    <dbReference type="NCBI Taxonomy" id="114398"/>
    <lineage>
        <taxon>Eukaryota</taxon>
        <taxon>Metazoa</taxon>
        <taxon>Ecdysozoa</taxon>
        <taxon>Arthropoda</taxon>
        <taxon>Chelicerata</taxon>
        <taxon>Arachnida</taxon>
        <taxon>Araneae</taxon>
        <taxon>Araneomorphae</taxon>
        <taxon>Entelegynae</taxon>
        <taxon>Araneoidea</taxon>
        <taxon>Theridiidae</taxon>
        <taxon>Parasteatoda</taxon>
    </lineage>
</organism>
<evidence type="ECO:0000313" key="2">
    <source>
        <dbReference type="EMBL" id="LAA02801.1"/>
    </source>
</evidence>
<feature type="signal peptide" evidence="1">
    <location>
        <begin position="1"/>
        <end position="23"/>
    </location>
</feature>
<name>A0A2L2Y3R7_PARTP</name>
<proteinExistence type="evidence at transcript level"/>
<dbReference type="SUPFAM" id="SSF52833">
    <property type="entry name" value="Thioredoxin-like"/>
    <property type="match status" value="1"/>
</dbReference>
<evidence type="ECO:0008006" key="3">
    <source>
        <dbReference type="Google" id="ProtNLM"/>
    </source>
</evidence>
<evidence type="ECO:0000256" key="1">
    <source>
        <dbReference type="SAM" id="SignalP"/>
    </source>
</evidence>
<dbReference type="EMBL" id="IAAA01003036">
    <property type="protein sequence ID" value="LAA02801.1"/>
    <property type="molecule type" value="mRNA"/>
</dbReference>
<sequence>MAWHELACSLLTCAVLLMSPVQSIRVPNRTCKPPTNNTVNIYNYTLPDILQTRNISLSEFRGKHVLIVNVATY</sequence>
<dbReference type="OrthoDB" id="446890at2759"/>
<dbReference type="EMBL" id="IAAA01003035">
    <property type="protein sequence ID" value="LAA02796.1"/>
    <property type="molecule type" value="mRNA"/>
</dbReference>
<keyword evidence="1" id="KW-0732">Signal</keyword>
<dbReference type="Gene3D" id="3.40.30.10">
    <property type="entry name" value="Glutaredoxin"/>
    <property type="match status" value="1"/>
</dbReference>
<reference evidence="2" key="1">
    <citation type="journal article" date="2016" name="Mol. Ecol. Resour.">
        <title>Evaluation of the impact of RNA preservation methods of spiders for de novo transcriptome assembly.</title>
        <authorList>
            <person name="Kono N."/>
            <person name="Nakamura H."/>
            <person name="Ito Y."/>
            <person name="Tomita M."/>
            <person name="Arakawa K."/>
        </authorList>
    </citation>
    <scope>NUCLEOTIDE SEQUENCE</scope>
    <source>
        <tissue evidence="2">Whole body</tissue>
    </source>
</reference>
<accession>A0A2L2Y3R7</accession>